<proteinExistence type="predicted"/>
<evidence type="ECO:0000313" key="1">
    <source>
        <dbReference type="EMBL" id="PSR84176.1"/>
    </source>
</evidence>
<evidence type="ECO:0000313" key="2">
    <source>
        <dbReference type="Proteomes" id="UP000241462"/>
    </source>
</evidence>
<dbReference type="Proteomes" id="UP000241462">
    <property type="component" value="Unassembled WGS sequence"/>
</dbReference>
<accession>A0A2T3A796</accession>
<protein>
    <submittedName>
        <fullName evidence="1">Uncharacterized protein</fullName>
    </submittedName>
</protein>
<dbReference type="InParanoid" id="A0A2T3A796"/>
<sequence length="170" mass="17999">MSIYRREKKESVVKRTTLSSAQQTAQRSLVRKVALQTKEEKKETKHEKKSKYAVVDIQTTFVVSSRQLGGMPCTIQGTMAAVTAPPSTCPAMPTVTFSGVGFWGGGACFRGIIAPSRSACAGGGQADSGVGVGVGLGVRARRLAPPLDCRLSQRRAVTNMSHPVGCVVMT</sequence>
<keyword evidence="2" id="KW-1185">Reference proteome</keyword>
<gene>
    <name evidence="1" type="ORF">BD289DRAFT_266319</name>
</gene>
<reference evidence="1 2" key="1">
    <citation type="journal article" date="2018" name="Mycol. Prog.">
        <title>Coniella lustricola, a new species from submerged detritus.</title>
        <authorList>
            <person name="Raudabaugh D.B."/>
            <person name="Iturriaga T."/>
            <person name="Carver A."/>
            <person name="Mondo S."/>
            <person name="Pangilinan J."/>
            <person name="Lipzen A."/>
            <person name="He G."/>
            <person name="Amirebrahimi M."/>
            <person name="Grigoriev I.V."/>
            <person name="Miller A.N."/>
        </authorList>
    </citation>
    <scope>NUCLEOTIDE SEQUENCE [LARGE SCALE GENOMIC DNA]</scope>
    <source>
        <strain evidence="1 2">B22-T-1</strain>
    </source>
</reference>
<organism evidence="1 2">
    <name type="scientific">Coniella lustricola</name>
    <dbReference type="NCBI Taxonomy" id="2025994"/>
    <lineage>
        <taxon>Eukaryota</taxon>
        <taxon>Fungi</taxon>
        <taxon>Dikarya</taxon>
        <taxon>Ascomycota</taxon>
        <taxon>Pezizomycotina</taxon>
        <taxon>Sordariomycetes</taxon>
        <taxon>Sordariomycetidae</taxon>
        <taxon>Diaporthales</taxon>
        <taxon>Schizoparmaceae</taxon>
        <taxon>Coniella</taxon>
    </lineage>
</organism>
<dbReference type="AlphaFoldDB" id="A0A2T3A796"/>
<dbReference type="EMBL" id="KZ678447">
    <property type="protein sequence ID" value="PSR84176.1"/>
    <property type="molecule type" value="Genomic_DNA"/>
</dbReference>
<name>A0A2T3A796_9PEZI</name>